<evidence type="ECO:0000313" key="1">
    <source>
        <dbReference type="EMBL" id="SDI00128.1"/>
    </source>
</evidence>
<protein>
    <recommendedName>
        <fullName evidence="3">Alpha/beta hydrolase</fullName>
    </recommendedName>
</protein>
<name>A0A1G8H0E1_9NOCA</name>
<dbReference type="Proteomes" id="UP000183263">
    <property type="component" value="Unassembled WGS sequence"/>
</dbReference>
<gene>
    <name evidence="1" type="ORF">SAMN05444695_104268</name>
</gene>
<dbReference type="AlphaFoldDB" id="A0A1G8H0E1"/>
<evidence type="ECO:0008006" key="3">
    <source>
        <dbReference type="Google" id="ProtNLM"/>
    </source>
</evidence>
<dbReference type="Gene3D" id="3.40.50.1820">
    <property type="entry name" value="alpha/beta hydrolase"/>
    <property type="match status" value="1"/>
</dbReference>
<evidence type="ECO:0000313" key="2">
    <source>
        <dbReference type="Proteomes" id="UP000183263"/>
    </source>
</evidence>
<accession>A0A1G8H0E1</accession>
<sequence>MTAPDAEPGYLALVPAGSDFRNEVVARAAFDILRYRPGRRASRIEVPILFAVCETDSVAPAGPTLRSAATAPRGEVVTYADGHFAIYSGDAFERVVRDQLAFLGRHVPVGPATGSSD</sequence>
<proteinExistence type="predicted"/>
<keyword evidence="2" id="KW-1185">Reference proteome</keyword>
<organism evidence="1 2">
    <name type="scientific">Rhodococcus triatomae</name>
    <dbReference type="NCBI Taxonomy" id="300028"/>
    <lineage>
        <taxon>Bacteria</taxon>
        <taxon>Bacillati</taxon>
        <taxon>Actinomycetota</taxon>
        <taxon>Actinomycetes</taxon>
        <taxon>Mycobacteriales</taxon>
        <taxon>Nocardiaceae</taxon>
        <taxon>Rhodococcus</taxon>
    </lineage>
</organism>
<reference evidence="1 2" key="1">
    <citation type="submission" date="2016-10" db="EMBL/GenBank/DDBJ databases">
        <authorList>
            <person name="de Groot N.N."/>
        </authorList>
    </citation>
    <scope>NUCLEOTIDE SEQUENCE [LARGE SCALE GENOMIC DNA]</scope>
    <source>
        <strain evidence="1 2">DSM 44892</strain>
    </source>
</reference>
<dbReference type="EMBL" id="FNDN01000004">
    <property type="protein sequence ID" value="SDI00128.1"/>
    <property type="molecule type" value="Genomic_DNA"/>
</dbReference>
<dbReference type="InterPro" id="IPR029058">
    <property type="entry name" value="AB_hydrolase_fold"/>
</dbReference>
<dbReference type="SUPFAM" id="SSF53474">
    <property type="entry name" value="alpha/beta-Hydrolases"/>
    <property type="match status" value="1"/>
</dbReference>